<dbReference type="SUPFAM" id="SSF56176">
    <property type="entry name" value="FAD-binding/transporter-associated domain-like"/>
    <property type="match status" value="1"/>
</dbReference>
<keyword evidence="4" id="KW-0560">Oxidoreductase</keyword>
<keyword evidence="2" id="KW-0285">Flavoprotein</keyword>
<organism evidence="6 7">
    <name type="scientific">Verticillium longisporum</name>
    <name type="common">Verticillium dahliae var. longisporum</name>
    <dbReference type="NCBI Taxonomy" id="100787"/>
    <lineage>
        <taxon>Eukaryota</taxon>
        <taxon>Fungi</taxon>
        <taxon>Dikarya</taxon>
        <taxon>Ascomycota</taxon>
        <taxon>Pezizomycotina</taxon>
        <taxon>Sordariomycetes</taxon>
        <taxon>Hypocreomycetidae</taxon>
        <taxon>Glomerellales</taxon>
        <taxon>Plectosphaerellaceae</taxon>
        <taxon>Verticillium</taxon>
    </lineage>
</organism>
<name>A0A0G4MQB6_VERLO</name>
<protein>
    <recommendedName>
        <fullName evidence="8">FAD-binding PCMH-type domain-containing protein</fullName>
    </recommendedName>
</protein>
<dbReference type="Gene3D" id="3.30.465.10">
    <property type="match status" value="1"/>
</dbReference>
<dbReference type="InterPro" id="IPR050416">
    <property type="entry name" value="FAD-linked_Oxidoreductase"/>
</dbReference>
<evidence type="ECO:0000256" key="2">
    <source>
        <dbReference type="ARBA" id="ARBA00022630"/>
    </source>
</evidence>
<dbReference type="PANTHER" id="PTHR42973:SF53">
    <property type="entry name" value="FAD-BINDING PCMH-TYPE DOMAIN-CONTAINING PROTEIN-RELATED"/>
    <property type="match status" value="1"/>
</dbReference>
<sequence length="148" mass="15907">MPSPRANMTVGALLALGGAGMASMSCVSRCCLDLKNAPSLEGKVYFPDSEAYEARLQTYWSVSAALEPWCMVQPSTAEEVSVAIRTIVAGDCPFGIRGGGHGAHALSNGVEHGITIDFGTLKLPVYLDHKYRVFERSLSDRFGCHQAR</sequence>
<keyword evidence="3" id="KW-0274">FAD</keyword>
<evidence type="ECO:0000256" key="3">
    <source>
        <dbReference type="ARBA" id="ARBA00022827"/>
    </source>
</evidence>
<proteinExistence type="inferred from homology"/>
<dbReference type="AlphaFoldDB" id="A0A0G4MQB6"/>
<dbReference type="GO" id="GO:0016491">
    <property type="term" value="F:oxidoreductase activity"/>
    <property type="evidence" value="ECO:0007669"/>
    <property type="project" value="UniProtKB-KW"/>
</dbReference>
<dbReference type="GO" id="GO:0050660">
    <property type="term" value="F:flavin adenine dinucleotide binding"/>
    <property type="evidence" value="ECO:0007669"/>
    <property type="project" value="InterPro"/>
</dbReference>
<feature type="signal peptide" evidence="5">
    <location>
        <begin position="1"/>
        <end position="22"/>
    </location>
</feature>
<evidence type="ECO:0000256" key="4">
    <source>
        <dbReference type="ARBA" id="ARBA00023002"/>
    </source>
</evidence>
<dbReference type="Proteomes" id="UP000045706">
    <property type="component" value="Unassembled WGS sequence"/>
</dbReference>
<dbReference type="PANTHER" id="PTHR42973">
    <property type="entry name" value="BINDING OXIDOREDUCTASE, PUTATIVE (AFU_ORTHOLOGUE AFUA_1G17690)-RELATED"/>
    <property type="match status" value="1"/>
</dbReference>
<evidence type="ECO:0000313" key="6">
    <source>
        <dbReference type="EMBL" id="CRK36362.1"/>
    </source>
</evidence>
<comment type="similarity">
    <text evidence="1">Belongs to the oxygen-dependent FAD-linked oxidoreductase family.</text>
</comment>
<gene>
    <name evidence="6" type="ORF">BN1723_004226</name>
</gene>
<evidence type="ECO:0000256" key="5">
    <source>
        <dbReference type="SAM" id="SignalP"/>
    </source>
</evidence>
<dbReference type="PROSITE" id="PS51257">
    <property type="entry name" value="PROKAR_LIPOPROTEIN"/>
    <property type="match status" value="1"/>
</dbReference>
<accession>A0A0G4MQB6</accession>
<keyword evidence="5" id="KW-0732">Signal</keyword>
<evidence type="ECO:0000313" key="7">
    <source>
        <dbReference type="Proteomes" id="UP000045706"/>
    </source>
</evidence>
<dbReference type="InterPro" id="IPR016169">
    <property type="entry name" value="FAD-bd_PCMH_sub2"/>
</dbReference>
<dbReference type="EMBL" id="CVQI01028890">
    <property type="protein sequence ID" value="CRK36362.1"/>
    <property type="molecule type" value="Genomic_DNA"/>
</dbReference>
<evidence type="ECO:0008006" key="8">
    <source>
        <dbReference type="Google" id="ProtNLM"/>
    </source>
</evidence>
<feature type="chain" id="PRO_5002567313" description="FAD-binding PCMH-type domain-containing protein" evidence="5">
    <location>
        <begin position="23"/>
        <end position="148"/>
    </location>
</feature>
<evidence type="ECO:0000256" key="1">
    <source>
        <dbReference type="ARBA" id="ARBA00005466"/>
    </source>
</evidence>
<dbReference type="InterPro" id="IPR036318">
    <property type="entry name" value="FAD-bd_PCMH-like_sf"/>
</dbReference>
<reference evidence="7" key="1">
    <citation type="submission" date="2015-05" db="EMBL/GenBank/DDBJ databases">
        <authorList>
            <person name="Fogelqvist Johan"/>
        </authorList>
    </citation>
    <scope>NUCLEOTIDE SEQUENCE [LARGE SCALE GENOMIC DNA]</scope>
</reference>